<evidence type="ECO:0000313" key="2">
    <source>
        <dbReference type="Proteomes" id="UP000662857"/>
    </source>
</evidence>
<accession>A0A895YDS4</accession>
<dbReference type="Proteomes" id="UP000662857">
    <property type="component" value="Chromosome"/>
</dbReference>
<evidence type="ECO:0000313" key="1">
    <source>
        <dbReference type="EMBL" id="QSB14335.1"/>
    </source>
</evidence>
<keyword evidence="2" id="KW-1185">Reference proteome</keyword>
<organism evidence="1 2">
    <name type="scientific">Natronosporangium hydrolyticum</name>
    <dbReference type="NCBI Taxonomy" id="2811111"/>
    <lineage>
        <taxon>Bacteria</taxon>
        <taxon>Bacillati</taxon>
        <taxon>Actinomycetota</taxon>
        <taxon>Actinomycetes</taxon>
        <taxon>Micromonosporales</taxon>
        <taxon>Micromonosporaceae</taxon>
        <taxon>Natronosporangium</taxon>
    </lineage>
</organism>
<sequence>MRIGPFERHPAVPESIDNRADTFVGLAEESGDHQTVTDRAFEPAVASWDGVAAPELQAAPVGVRKDAAEVATQVAWAAVPLGIWADHVRSFNRRADELLEEQGRIPSQVEQFIRQRYPGVDDDYPTVDLESERAWKHSHLLSGLRQQWHEAHDLHIDEGEREVAAMLRHGPTLDGLALAKELGVLPAGPMAEFFAARWEVTAAASEAERIAGLLRDPDNNPTDAELEQLADLLDEYADNEEFAYLLALGLGPEGVIETNVAVIGLADQYDHEALARIQAGLGTALATATTERGEYVSDPYQGGRVYQPAEFELPPEWITQLTEAGRQLYPVPIHGEPEIYGYQGLGPLLSQGSYDERFLEIIGGDMLDFEMEIGGRDNWPRLYVGNPPELVPMDLSLTGDSDLTHRWYGHDPILNLMDAFEDNPYGARAALAGRTETSEDGVEFLPRVDYLVTDREWGSQEAGLQQFGRVLEHAAGVSVVRHPTGEFEQLYPPDERSYRIVESIVYAVANDEEVKGYPNDPSGQGDEIGNQALGFAQAEIVPDALRPYVGRVIAGYIDDVHWALGDHDERHPDLPGDQQLRLPAGDLMVTLAEMGKNAEARDTIMLAEEIYVVSLYDYYLSGGAGHEGLAAQAAAEANAIYPSAKVYGALDYGAGTEIEDQYNADSEEFNQSLRNRYVLAGAGVALAEDLGMPGTVGYVAQEMLDQSEESRQADYTGNATHDQATLRELSRERLKDQAEASAYRNLDPAELPEYAQVELVDEQGQLKPFEDWINDRDSEEYRAWSRYRTNEGSHYVNSMRNAAEKDYESAFNRTKTDLGNYIASK</sequence>
<protein>
    <submittedName>
        <fullName evidence="1">Uncharacterized protein</fullName>
    </submittedName>
</protein>
<dbReference type="AlphaFoldDB" id="A0A895YDS4"/>
<dbReference type="RefSeq" id="WP_239676465.1">
    <property type="nucleotide sequence ID" value="NZ_CP070499.1"/>
</dbReference>
<gene>
    <name evidence="1" type="ORF">JQS43_23025</name>
</gene>
<name>A0A895YDS4_9ACTN</name>
<proteinExistence type="predicted"/>
<dbReference type="EMBL" id="CP070499">
    <property type="protein sequence ID" value="QSB14335.1"/>
    <property type="molecule type" value="Genomic_DNA"/>
</dbReference>
<dbReference type="KEGG" id="nhy:JQS43_23025"/>
<reference evidence="1" key="1">
    <citation type="submission" date="2021-02" db="EMBL/GenBank/DDBJ databases">
        <title>Natrosporangium hydrolyticum gen. nov., sp. nov, a haloalkaliphilic actinobacterium from a soda solonchak soil.</title>
        <authorList>
            <person name="Sorokin D.Y."/>
            <person name="Khijniak T.V."/>
            <person name="Zakharycheva A.P."/>
            <person name="Boueva O.V."/>
            <person name="Ariskina E.V."/>
            <person name="Hahnke R.L."/>
            <person name="Bunk B."/>
            <person name="Sproer C."/>
            <person name="Schumann P."/>
            <person name="Evtushenko L.I."/>
            <person name="Kublanov I.V."/>
        </authorList>
    </citation>
    <scope>NUCLEOTIDE SEQUENCE</scope>
    <source>
        <strain evidence="1">DSM 106523</strain>
    </source>
</reference>